<name>A0A9D4GA31_DREPO</name>
<proteinExistence type="predicted"/>
<dbReference type="Proteomes" id="UP000828390">
    <property type="component" value="Unassembled WGS sequence"/>
</dbReference>
<keyword evidence="2" id="KW-1185">Reference proteome</keyword>
<reference evidence="1" key="2">
    <citation type="submission" date="2020-11" db="EMBL/GenBank/DDBJ databases">
        <authorList>
            <person name="McCartney M.A."/>
            <person name="Auch B."/>
            <person name="Kono T."/>
            <person name="Mallez S."/>
            <person name="Becker A."/>
            <person name="Gohl D.M."/>
            <person name="Silverstein K.A.T."/>
            <person name="Koren S."/>
            <person name="Bechman K.B."/>
            <person name="Herman A."/>
            <person name="Abrahante J.E."/>
            <person name="Garbe J."/>
        </authorList>
    </citation>
    <scope>NUCLEOTIDE SEQUENCE</scope>
    <source>
        <strain evidence="1">Duluth1</strain>
        <tissue evidence="1">Whole animal</tissue>
    </source>
</reference>
<dbReference type="EMBL" id="JAIWYP010000006">
    <property type="protein sequence ID" value="KAH3811814.1"/>
    <property type="molecule type" value="Genomic_DNA"/>
</dbReference>
<comment type="caution">
    <text evidence="1">The sequence shown here is derived from an EMBL/GenBank/DDBJ whole genome shotgun (WGS) entry which is preliminary data.</text>
</comment>
<evidence type="ECO:0000313" key="1">
    <source>
        <dbReference type="EMBL" id="KAH3811814.1"/>
    </source>
</evidence>
<organism evidence="1 2">
    <name type="scientific">Dreissena polymorpha</name>
    <name type="common">Zebra mussel</name>
    <name type="synonym">Mytilus polymorpha</name>
    <dbReference type="NCBI Taxonomy" id="45954"/>
    <lineage>
        <taxon>Eukaryota</taxon>
        <taxon>Metazoa</taxon>
        <taxon>Spiralia</taxon>
        <taxon>Lophotrochozoa</taxon>
        <taxon>Mollusca</taxon>
        <taxon>Bivalvia</taxon>
        <taxon>Autobranchia</taxon>
        <taxon>Heteroconchia</taxon>
        <taxon>Euheterodonta</taxon>
        <taxon>Imparidentia</taxon>
        <taxon>Neoheterodontei</taxon>
        <taxon>Myida</taxon>
        <taxon>Dreissenoidea</taxon>
        <taxon>Dreissenidae</taxon>
        <taxon>Dreissena</taxon>
    </lineage>
</organism>
<accession>A0A9D4GA31</accession>
<reference evidence="1" key="1">
    <citation type="journal article" date="2019" name="bioRxiv">
        <title>The Genome of the Zebra Mussel, Dreissena polymorpha: A Resource for Invasive Species Research.</title>
        <authorList>
            <person name="McCartney M.A."/>
            <person name="Auch B."/>
            <person name="Kono T."/>
            <person name="Mallez S."/>
            <person name="Zhang Y."/>
            <person name="Obille A."/>
            <person name="Becker A."/>
            <person name="Abrahante J.E."/>
            <person name="Garbe J."/>
            <person name="Badalamenti J.P."/>
            <person name="Herman A."/>
            <person name="Mangelson H."/>
            <person name="Liachko I."/>
            <person name="Sullivan S."/>
            <person name="Sone E.D."/>
            <person name="Koren S."/>
            <person name="Silverstein K.A.T."/>
            <person name="Beckman K.B."/>
            <person name="Gohl D.M."/>
        </authorList>
    </citation>
    <scope>NUCLEOTIDE SEQUENCE</scope>
    <source>
        <strain evidence="1">Duluth1</strain>
        <tissue evidence="1">Whole animal</tissue>
    </source>
</reference>
<evidence type="ECO:0000313" key="2">
    <source>
        <dbReference type="Proteomes" id="UP000828390"/>
    </source>
</evidence>
<protein>
    <submittedName>
        <fullName evidence="1">Uncharacterized protein</fullName>
    </submittedName>
</protein>
<sequence>MWVWRKADSNGRYTETQVTPDNTDVNWWGIEPFNNWHTAEFLNMPHTRKHWLMLNTDDFKLYGEFAFGKMLGYICETMAK</sequence>
<dbReference type="AlphaFoldDB" id="A0A9D4GA31"/>
<gene>
    <name evidence="1" type="ORF">DPMN_140229</name>
</gene>